<dbReference type="Gene3D" id="3.10.10.10">
    <property type="entry name" value="HIV Type 1 Reverse Transcriptase, subunit A, domain 1"/>
    <property type="match status" value="1"/>
</dbReference>
<organism evidence="1 2">
    <name type="scientific">Acanthaster planci</name>
    <name type="common">Crown-of-thorns starfish</name>
    <dbReference type="NCBI Taxonomy" id="133434"/>
    <lineage>
        <taxon>Eukaryota</taxon>
        <taxon>Metazoa</taxon>
        <taxon>Echinodermata</taxon>
        <taxon>Eleutherozoa</taxon>
        <taxon>Asterozoa</taxon>
        <taxon>Asteroidea</taxon>
        <taxon>Valvatacea</taxon>
        <taxon>Valvatida</taxon>
        <taxon>Acanthasteridae</taxon>
        <taxon>Acanthaster</taxon>
    </lineage>
</organism>
<reference evidence="2" key="1">
    <citation type="submission" date="2025-08" db="UniProtKB">
        <authorList>
            <consortium name="RefSeq"/>
        </authorList>
    </citation>
    <scope>IDENTIFICATION</scope>
</reference>
<keyword evidence="1" id="KW-1185">Reference proteome</keyword>
<dbReference type="InterPro" id="IPR021109">
    <property type="entry name" value="Peptidase_aspartic_dom_sf"/>
</dbReference>
<dbReference type="KEGG" id="aplc:110984244"/>
<dbReference type="CDD" id="cd05481">
    <property type="entry name" value="retropepsin_like_LTR_1"/>
    <property type="match status" value="1"/>
</dbReference>
<proteinExistence type="predicted"/>
<dbReference type="RefSeq" id="XP_022099928.1">
    <property type="nucleotide sequence ID" value="XM_022244236.1"/>
</dbReference>
<dbReference type="PANTHER" id="PTHR37984:SF8">
    <property type="entry name" value="CCHC-TYPE DOMAIN-CONTAINING PROTEIN"/>
    <property type="match status" value="1"/>
</dbReference>
<dbReference type="AlphaFoldDB" id="A0A8B7Z2T1"/>
<dbReference type="InterPro" id="IPR050951">
    <property type="entry name" value="Retrovirus_Pol_polyprotein"/>
</dbReference>
<dbReference type="InterPro" id="IPR043502">
    <property type="entry name" value="DNA/RNA_pol_sf"/>
</dbReference>
<sequence>MTTPVLTPTHIPLPPPLQVTGDLKANWKKFRQLWDSYEIVTSIVDKPDKFRVATFITAVGKDALDIHNNLPYKSEEEKQNMATILKLWEEHCKGKTNIIYEQYKFNNCAQQADERFDHYLVRLRELASTCDYGNLTDDILRDRIVCGITDNTLRKRLLQESSLTLDKCVMLCKIETEEGKPNKKYANEIMATFMINGQRIKMQVDCGATCNVLPQKYLPVGTTIDKSNKILSLYNNEATIPVVGTAMVLLVNPKTMQENSVPFVIIEGQSTPLIGSRSAQQLNLICVQHHNIAVINEPRNIQASLTDKPMNSRTDVINAYPDVYQGLGHMPGTVHVELDKSATPTVMPPRRVPVALKDKLKTELDRWEERQIITKVVEPTEWVSCLVTVDKPNGKIRVCIDPKPLNSALKRGHYPLPVIDDI</sequence>
<name>A0A8B7Z2T1_ACAPL</name>
<dbReference type="SUPFAM" id="SSF56672">
    <property type="entry name" value="DNA/RNA polymerases"/>
    <property type="match status" value="1"/>
</dbReference>
<dbReference type="Gene3D" id="2.40.70.10">
    <property type="entry name" value="Acid Proteases"/>
    <property type="match status" value="1"/>
</dbReference>
<dbReference type="PANTHER" id="PTHR37984">
    <property type="entry name" value="PROTEIN CBG26694"/>
    <property type="match status" value="1"/>
</dbReference>
<evidence type="ECO:0000313" key="2">
    <source>
        <dbReference type="RefSeq" id="XP_022099928.1"/>
    </source>
</evidence>
<dbReference type="SUPFAM" id="SSF50630">
    <property type="entry name" value="Acid proteases"/>
    <property type="match status" value="1"/>
</dbReference>
<gene>
    <name evidence="2" type="primary">LOC110984244</name>
</gene>
<evidence type="ECO:0000313" key="1">
    <source>
        <dbReference type="Proteomes" id="UP000694845"/>
    </source>
</evidence>
<dbReference type="OrthoDB" id="5982854at2759"/>
<accession>A0A8B7Z2T1</accession>
<dbReference type="OMA" id="CHINKEE"/>
<dbReference type="Proteomes" id="UP000694845">
    <property type="component" value="Unplaced"/>
</dbReference>
<dbReference type="GeneID" id="110984244"/>
<protein>
    <submittedName>
        <fullName evidence="2">Uncharacterized protein LOC110984244</fullName>
    </submittedName>
</protein>